<protein>
    <submittedName>
        <fullName evidence="1">ComF family protein</fullName>
    </submittedName>
</protein>
<organism evidence="1 2">
    <name type="scientific">Streptomyces vulcanius</name>
    <dbReference type="NCBI Taxonomy" id="1441876"/>
    <lineage>
        <taxon>Bacteria</taxon>
        <taxon>Bacillati</taxon>
        <taxon>Actinomycetota</taxon>
        <taxon>Actinomycetes</taxon>
        <taxon>Kitasatosporales</taxon>
        <taxon>Streptomycetaceae</taxon>
        <taxon>Streptomyces</taxon>
    </lineage>
</organism>
<dbReference type="PANTHER" id="PTHR47505:SF1">
    <property type="entry name" value="DNA UTILIZATION PROTEIN YHGH"/>
    <property type="match status" value="1"/>
</dbReference>
<reference evidence="2" key="1">
    <citation type="journal article" date="2019" name="Int. J. Syst. Evol. Microbiol.">
        <title>The Global Catalogue of Microorganisms (GCM) 10K type strain sequencing project: providing services to taxonomists for standard genome sequencing and annotation.</title>
        <authorList>
            <consortium name="The Broad Institute Genomics Platform"/>
            <consortium name="The Broad Institute Genome Sequencing Center for Infectious Disease"/>
            <person name="Wu L."/>
            <person name="Ma J."/>
        </authorList>
    </citation>
    <scope>NUCLEOTIDE SEQUENCE [LARGE SCALE GENOMIC DNA]</scope>
    <source>
        <strain evidence="2">CGMCC 4.7177</strain>
    </source>
</reference>
<dbReference type="SUPFAM" id="SSF53271">
    <property type="entry name" value="PRTase-like"/>
    <property type="match status" value="1"/>
</dbReference>
<name>A0ABV9AMH4_9ACTN</name>
<dbReference type="InterPro" id="IPR029057">
    <property type="entry name" value="PRTase-like"/>
</dbReference>
<accession>A0ABV9AMH4</accession>
<sequence length="298" mass="29915">MEGVHRWWQELAGLVLPAECAGCGRARTVLCPECRAELGGSRTHRVRLDPEPAGLRAVHAAAVYADEVRAVLLAHKERGGLALARPLGVALAGAVRVGLGEEGVGVGEGPPPPRRGSVLLVPVPSAPSAVRARGHDPARRIALAAAGELRRGGVPVRVAAVLRQRRAVADQSGLNSRERLDNLVGALAVVPGGVRVLREGVVVLVDDLVTTGASLAEAARAVRAAVAGAGDGRAGGGEGAAAVYMGATREGKGVRLSGARRGGEAGVSAGSLVGGGAGDVLCAAVVAAAPDSFVINRN</sequence>
<dbReference type="Gene3D" id="3.40.50.2020">
    <property type="match status" value="1"/>
</dbReference>
<keyword evidence="2" id="KW-1185">Reference proteome</keyword>
<dbReference type="Proteomes" id="UP001595839">
    <property type="component" value="Unassembled WGS sequence"/>
</dbReference>
<evidence type="ECO:0000313" key="2">
    <source>
        <dbReference type="Proteomes" id="UP001595839"/>
    </source>
</evidence>
<comment type="caution">
    <text evidence="1">The sequence shown here is derived from an EMBL/GenBank/DDBJ whole genome shotgun (WGS) entry which is preliminary data.</text>
</comment>
<gene>
    <name evidence="1" type="ORF">ACFPIH_12330</name>
</gene>
<dbReference type="InterPro" id="IPR051910">
    <property type="entry name" value="ComF/GntX_DNA_util-trans"/>
</dbReference>
<evidence type="ECO:0000313" key="1">
    <source>
        <dbReference type="EMBL" id="MFC4500311.1"/>
    </source>
</evidence>
<dbReference type="EMBL" id="JBHSFK010000007">
    <property type="protein sequence ID" value="MFC4500311.1"/>
    <property type="molecule type" value="Genomic_DNA"/>
</dbReference>
<dbReference type="PANTHER" id="PTHR47505">
    <property type="entry name" value="DNA UTILIZATION PROTEIN YHGH"/>
    <property type="match status" value="1"/>
</dbReference>
<proteinExistence type="predicted"/>
<dbReference type="RefSeq" id="WP_385876747.1">
    <property type="nucleotide sequence ID" value="NZ_JBHSFK010000007.1"/>
</dbReference>